<keyword evidence="7" id="KW-0479">Metal-binding</keyword>
<dbReference type="InterPro" id="IPR043519">
    <property type="entry name" value="NT_sf"/>
</dbReference>
<evidence type="ECO:0000256" key="2">
    <source>
        <dbReference type="ARBA" id="ARBA00007265"/>
    </source>
</evidence>
<keyword evidence="6" id="KW-0548">Nucleotidyltransferase</keyword>
<evidence type="ECO:0000259" key="13">
    <source>
        <dbReference type="PROSITE" id="PS51371"/>
    </source>
</evidence>
<dbReference type="Pfam" id="PF00571">
    <property type="entry name" value="CBS"/>
    <property type="match status" value="1"/>
</dbReference>
<feature type="domain" description="CBS" evidence="13">
    <location>
        <begin position="379"/>
        <end position="437"/>
    </location>
</feature>
<keyword evidence="4 12" id="KW-0808">Transferase</keyword>
<dbReference type="InterPro" id="IPR046342">
    <property type="entry name" value="CBS_dom_sf"/>
</dbReference>
<dbReference type="SUPFAM" id="SSF64182">
    <property type="entry name" value="DHH phosphoesterases"/>
    <property type="match status" value="1"/>
</dbReference>
<comment type="cofactor">
    <cofactor evidence="1">
        <name>Mg(2+)</name>
        <dbReference type="ChEBI" id="CHEBI:18420"/>
    </cofactor>
</comment>
<dbReference type="GO" id="GO:0046872">
    <property type="term" value="F:metal ion binding"/>
    <property type="evidence" value="ECO:0007669"/>
    <property type="project" value="UniProtKB-KW"/>
</dbReference>
<dbReference type="OrthoDB" id="9805698at2"/>
<evidence type="ECO:0000256" key="1">
    <source>
        <dbReference type="ARBA" id="ARBA00001946"/>
    </source>
</evidence>
<dbReference type="SUPFAM" id="SSF54631">
    <property type="entry name" value="CBS-domain pair"/>
    <property type="match status" value="1"/>
</dbReference>
<dbReference type="PATRIC" id="fig|381306.5.peg.414"/>
<comment type="similarity">
    <text evidence="2 12">Belongs to the tRNA nucleotidyltransferase/poly(A) polymerase family.</text>
</comment>
<feature type="domain" description="CBS" evidence="13">
    <location>
        <begin position="320"/>
        <end position="376"/>
    </location>
</feature>
<organism evidence="14 15">
    <name type="scientific">Thiohalorhabdus denitrificans</name>
    <dbReference type="NCBI Taxonomy" id="381306"/>
    <lineage>
        <taxon>Bacteria</taxon>
        <taxon>Pseudomonadati</taxon>
        <taxon>Pseudomonadota</taxon>
        <taxon>Gammaproteobacteria</taxon>
        <taxon>Thiohalorhabdales</taxon>
        <taxon>Thiohalorhabdaceae</taxon>
        <taxon>Thiohalorhabdus</taxon>
    </lineage>
</organism>
<dbReference type="GO" id="GO:0000166">
    <property type="term" value="F:nucleotide binding"/>
    <property type="evidence" value="ECO:0007669"/>
    <property type="project" value="UniProtKB-KW"/>
</dbReference>
<protein>
    <submittedName>
        <fullName evidence="14">tRNA nucleotidyltransferase (CCA-adding enzyme)</fullName>
    </submittedName>
</protein>
<evidence type="ECO:0000256" key="5">
    <source>
        <dbReference type="ARBA" id="ARBA00022694"/>
    </source>
</evidence>
<gene>
    <name evidence="14" type="ORF">SAMN05661077_0640</name>
</gene>
<dbReference type="EMBL" id="FMUN01000001">
    <property type="protein sequence ID" value="SCX84192.1"/>
    <property type="molecule type" value="Genomic_DNA"/>
</dbReference>
<dbReference type="Pfam" id="PF01368">
    <property type="entry name" value="DHH"/>
    <property type="match status" value="1"/>
</dbReference>
<keyword evidence="9" id="KW-0460">Magnesium</keyword>
<reference evidence="15" key="1">
    <citation type="submission" date="2016-10" db="EMBL/GenBank/DDBJ databases">
        <authorList>
            <person name="Varghese N."/>
        </authorList>
    </citation>
    <scope>NUCLEOTIDE SEQUENCE [LARGE SCALE GENOMIC DNA]</scope>
    <source>
        <strain evidence="15">HL 19</strain>
    </source>
</reference>
<evidence type="ECO:0000313" key="14">
    <source>
        <dbReference type="EMBL" id="SCX84192.1"/>
    </source>
</evidence>
<dbReference type="InterPro" id="IPR052390">
    <property type="entry name" value="tRNA_nt/polyA_polymerase"/>
</dbReference>
<dbReference type="InterPro" id="IPR032828">
    <property type="entry name" value="PolyA_RNA-bd"/>
</dbReference>
<dbReference type="AlphaFoldDB" id="A0A0P9C5E3"/>
<dbReference type="PANTHER" id="PTHR47788">
    <property type="entry name" value="POLYA POLYMERASE"/>
    <property type="match status" value="1"/>
</dbReference>
<dbReference type="Gene3D" id="1.10.3090.10">
    <property type="entry name" value="cca-adding enzyme, domain 2"/>
    <property type="match status" value="1"/>
</dbReference>
<dbReference type="RefSeq" id="WP_054966239.1">
    <property type="nucleotide sequence ID" value="NZ_FMUN01000001.1"/>
</dbReference>
<dbReference type="STRING" id="381306.AN478_08820"/>
<dbReference type="Pfam" id="PF12627">
    <property type="entry name" value="PolyA_pol_RNAbd"/>
    <property type="match status" value="1"/>
</dbReference>
<dbReference type="Pfam" id="PF01743">
    <property type="entry name" value="PolyA_pol"/>
    <property type="match status" value="1"/>
</dbReference>
<dbReference type="InterPro" id="IPR000644">
    <property type="entry name" value="CBS_dom"/>
</dbReference>
<keyword evidence="10 12" id="KW-0694">RNA-binding</keyword>
<dbReference type="Gene3D" id="3.10.310.30">
    <property type="match status" value="1"/>
</dbReference>
<dbReference type="InterPro" id="IPR038763">
    <property type="entry name" value="DHH_sf"/>
</dbReference>
<evidence type="ECO:0000256" key="9">
    <source>
        <dbReference type="ARBA" id="ARBA00022842"/>
    </source>
</evidence>
<dbReference type="PROSITE" id="PS51371">
    <property type="entry name" value="CBS"/>
    <property type="match status" value="2"/>
</dbReference>
<accession>A0A0P9C5E3</accession>
<evidence type="ECO:0000256" key="11">
    <source>
        <dbReference type="PROSITE-ProRule" id="PRU00703"/>
    </source>
</evidence>
<evidence type="ECO:0000256" key="4">
    <source>
        <dbReference type="ARBA" id="ARBA00022679"/>
    </source>
</evidence>
<evidence type="ECO:0000256" key="8">
    <source>
        <dbReference type="ARBA" id="ARBA00022741"/>
    </source>
</evidence>
<dbReference type="GO" id="GO:0008033">
    <property type="term" value="P:tRNA processing"/>
    <property type="evidence" value="ECO:0007669"/>
    <property type="project" value="UniProtKB-KW"/>
</dbReference>
<name>A0A0P9C5E3_9GAMM</name>
<evidence type="ECO:0000256" key="7">
    <source>
        <dbReference type="ARBA" id="ARBA00022723"/>
    </source>
</evidence>
<dbReference type="InterPro" id="IPR002646">
    <property type="entry name" value="PolA_pol_head_dom"/>
</dbReference>
<dbReference type="Gene3D" id="3.30.460.10">
    <property type="entry name" value="Beta Polymerase, domain 2"/>
    <property type="match status" value="1"/>
</dbReference>
<evidence type="ECO:0000256" key="12">
    <source>
        <dbReference type="RuleBase" id="RU003953"/>
    </source>
</evidence>
<evidence type="ECO:0000256" key="3">
    <source>
        <dbReference type="ARBA" id="ARBA00022555"/>
    </source>
</evidence>
<evidence type="ECO:0000256" key="6">
    <source>
        <dbReference type="ARBA" id="ARBA00022695"/>
    </source>
</evidence>
<keyword evidence="8" id="KW-0547">Nucleotide-binding</keyword>
<proteinExistence type="inferred from homology"/>
<sequence>MARQHPATVATSHPNADLDAVGSMVAAAHLEEGAVPVLAHGAEPAASWLLARLGDEAPRVLDAREVDPEAIRTLVVVDTRDLDHLGPFAEVAQDPRRRLVVYDHHGGRELPDHAEVVAIEAGSNTAGMVERLRREGATLTPAEATVLAAGVYEDTGMLTFAGVTAADFEAARWLQEQGADLPLVGRLLRQELAPAQIHLLDQLLENAEPVSGLRPDVLLSAVRDEEEVQDAANVVQRFMDSVEAAAFFALIQQGSRVFVIARARPGGPDVGQVLGELGGGGHAHAASASLPGVPLAEARERLVEVLRRLHGHPRTVGELATRQVHSLAAEQTVAAAAERLGRYPLARMPVVDAEARPVGWVDQAMLGRARAHGLGEQSLREYAAPLPTLGPHDSIHAAEGWVLDRDYPMVGVVEEGRLAGVLTRSDLIRSWREESPELPEPLASGGHGGSRRNLAGRLREMLPHRTVAALERLGELAAEAGERAFLVGGLVRDIILHRANTDVDVVVEGDAIALGKRFADEGGWHLHAHQRFGTAVLVGPGDQRLDLASSRIEHYPYPAALPEVETGSIKADLFRRDFTINALAVELDGPRFGRLLDLFGGLQDIRQGTIRVLHSLSFVEDPTRILRAVRFEAELDFHIDAQSLRLIRNAVDLDLPARLSGHRLFRELRYLLETPRAVEGVRRLGELGMLCFVHPSLEGEQEAAVRRLGEGREVLDWYRLLFRAEAPAAWKVMTLLLVWKLEPEALRAVLLGFEVRARDAERLAEDRDRAAAFERAVAEGRLSPEDPAGVFDHLEALSLEGLLALMAATGHGGVREAVSRYVQHLRGTRSALTGVDLIELGVPKGPEVGRWLSALARARAAGKVASAEEERDLVRAGGNGDG</sequence>
<keyword evidence="11" id="KW-0129">CBS domain</keyword>
<dbReference type="SUPFAM" id="SSF81301">
    <property type="entry name" value="Nucleotidyltransferase"/>
    <property type="match status" value="1"/>
</dbReference>
<keyword evidence="3" id="KW-0820">tRNA-binding</keyword>
<dbReference type="PANTHER" id="PTHR47788:SF1">
    <property type="entry name" value="A-ADDING TRNA NUCLEOTIDYLTRANSFERASE"/>
    <property type="match status" value="1"/>
</dbReference>
<dbReference type="CDD" id="cd05398">
    <property type="entry name" value="NT_ClassII-CCAase"/>
    <property type="match status" value="1"/>
</dbReference>
<dbReference type="GO" id="GO:0000049">
    <property type="term" value="F:tRNA binding"/>
    <property type="evidence" value="ECO:0007669"/>
    <property type="project" value="UniProtKB-KW"/>
</dbReference>
<keyword evidence="5" id="KW-0819">tRNA processing</keyword>
<dbReference type="Proteomes" id="UP000183104">
    <property type="component" value="Unassembled WGS sequence"/>
</dbReference>
<keyword evidence="15" id="KW-1185">Reference proteome</keyword>
<dbReference type="GO" id="GO:0016779">
    <property type="term" value="F:nucleotidyltransferase activity"/>
    <property type="evidence" value="ECO:0007669"/>
    <property type="project" value="UniProtKB-KW"/>
</dbReference>
<evidence type="ECO:0000256" key="10">
    <source>
        <dbReference type="ARBA" id="ARBA00022884"/>
    </source>
</evidence>
<evidence type="ECO:0000313" key="15">
    <source>
        <dbReference type="Proteomes" id="UP000183104"/>
    </source>
</evidence>
<dbReference type="SUPFAM" id="SSF81891">
    <property type="entry name" value="Poly A polymerase C-terminal region-like"/>
    <property type="match status" value="1"/>
</dbReference>
<dbReference type="InterPro" id="IPR001667">
    <property type="entry name" value="DDH_dom"/>
</dbReference>
<dbReference type="Gene3D" id="3.90.1640.10">
    <property type="entry name" value="inorganic pyrophosphatase (n-terminal core)"/>
    <property type="match status" value="1"/>
</dbReference>
<dbReference type="Pfam" id="PF02272">
    <property type="entry name" value="DHHA1"/>
    <property type="match status" value="1"/>
</dbReference>
<dbReference type="InterPro" id="IPR003156">
    <property type="entry name" value="DHHA1_dom"/>
</dbReference>
<dbReference type="Gene3D" id="3.10.580.10">
    <property type="entry name" value="CBS-domain"/>
    <property type="match status" value="1"/>
</dbReference>